<dbReference type="PANTHER" id="PTHR33371:SF4">
    <property type="entry name" value="INTERMEMBRANE PHOSPHOLIPID TRANSPORT SYSTEM BINDING PROTEIN MLAD"/>
    <property type="match status" value="1"/>
</dbReference>
<evidence type="ECO:0000256" key="1">
    <source>
        <dbReference type="SAM" id="Phobius"/>
    </source>
</evidence>
<evidence type="ECO:0000313" key="3">
    <source>
        <dbReference type="EMBL" id="KOS05376.1"/>
    </source>
</evidence>
<dbReference type="EMBL" id="LIYD01000005">
    <property type="protein sequence ID" value="KOS05376.1"/>
    <property type="molecule type" value="Genomic_DNA"/>
</dbReference>
<dbReference type="PATRIC" id="fig|1202724.3.peg.934"/>
<keyword evidence="1" id="KW-1133">Transmembrane helix</keyword>
<dbReference type="PANTHER" id="PTHR33371">
    <property type="entry name" value="INTERMEMBRANE PHOSPHOLIPID TRANSPORT SYSTEM BINDING PROTEIN MLAD-RELATED"/>
    <property type="match status" value="1"/>
</dbReference>
<keyword evidence="4" id="KW-1185">Reference proteome</keyword>
<organism evidence="3 4">
    <name type="scientific">Flavobacterium akiainvivens</name>
    <dbReference type="NCBI Taxonomy" id="1202724"/>
    <lineage>
        <taxon>Bacteria</taxon>
        <taxon>Pseudomonadati</taxon>
        <taxon>Bacteroidota</taxon>
        <taxon>Flavobacteriia</taxon>
        <taxon>Flavobacteriales</taxon>
        <taxon>Flavobacteriaceae</taxon>
        <taxon>Flavobacterium</taxon>
    </lineage>
</organism>
<dbReference type="InterPro" id="IPR052336">
    <property type="entry name" value="MlaD_Phospholipid_Transporter"/>
</dbReference>
<keyword evidence="1" id="KW-0472">Membrane</keyword>
<dbReference type="Proteomes" id="UP000037755">
    <property type="component" value="Unassembled WGS sequence"/>
</dbReference>
<evidence type="ECO:0000313" key="4">
    <source>
        <dbReference type="Proteomes" id="UP000037755"/>
    </source>
</evidence>
<dbReference type="STRING" id="1202724.AM493_04510"/>
<dbReference type="InterPro" id="IPR003399">
    <property type="entry name" value="Mce/MlaD"/>
</dbReference>
<protein>
    <submittedName>
        <fullName evidence="3">Organic solvent ABC transporter substrate-binding protein</fullName>
    </submittedName>
</protein>
<reference evidence="3 4" key="1">
    <citation type="submission" date="2015-08" db="EMBL/GenBank/DDBJ databases">
        <title>Whole genome sequence of Flavobacterium akiainvivens IK-1T, from decaying Wikstroemia oahuensis, an endemic Hawaiian shrub.</title>
        <authorList>
            <person name="Wan X."/>
            <person name="Hou S."/>
            <person name="Saito J."/>
            <person name="Donachie S."/>
        </authorList>
    </citation>
    <scope>NUCLEOTIDE SEQUENCE [LARGE SCALE GENOMIC DNA]</scope>
    <source>
        <strain evidence="3 4">IK-1</strain>
    </source>
</reference>
<evidence type="ECO:0000259" key="2">
    <source>
        <dbReference type="Pfam" id="PF02470"/>
    </source>
</evidence>
<proteinExistence type="predicted"/>
<comment type="caution">
    <text evidence="3">The sequence shown here is derived from an EMBL/GenBank/DDBJ whole genome shotgun (WGS) entry which is preliminary data.</text>
</comment>
<dbReference type="RefSeq" id="WP_054406484.1">
    <property type="nucleotide sequence ID" value="NZ_FOYA01000019.1"/>
</dbReference>
<dbReference type="OrthoDB" id="9769132at2"/>
<sequence>MKVTREAKTAILVIGAILMFIWGYSFLKGRDLFNSYKTYYVVYNNVEGLSPSAPVTLNGLVVGKVNSIAFRDTVQGTLVIELQVKTDFPISKTSAAILYEPGLGISGKQIAIAPDLKNHTQAENGDYLKSRLEPGMLAVVSDKLAPLQTKIEATVVSADSLLHNINNVIDRQTQENLRTAIYEMSLTMKEFNKAAKTLNGTISGNKANIDATMANLNRTSGNFAAISDSINQANLGATMKKLDASLANVDKIMNDVQSGKGTLGKFLKDEAMYDNLRDASEELKELMADFKNNPKRYVHFSVFGKKNTPYTEEKKKK</sequence>
<feature type="transmembrane region" description="Helical" evidence="1">
    <location>
        <begin position="9"/>
        <end position="27"/>
    </location>
</feature>
<accession>A0A0M9VHB7</accession>
<feature type="domain" description="Mce/MlaD" evidence="2">
    <location>
        <begin position="36"/>
        <end position="114"/>
    </location>
</feature>
<name>A0A0M9VHB7_9FLAO</name>
<dbReference type="AlphaFoldDB" id="A0A0M9VHB7"/>
<keyword evidence="1" id="KW-0812">Transmembrane</keyword>
<dbReference type="Pfam" id="PF02470">
    <property type="entry name" value="MlaD"/>
    <property type="match status" value="1"/>
</dbReference>
<gene>
    <name evidence="3" type="ORF">AM493_04510</name>
</gene>